<sequence length="60" mass="6415">MAAAMESNAGAGHGVLRRDSERIGMAAILINLIDHITSIDFIYQSESQFLSGTPLPLSAR</sequence>
<reference evidence="1 2" key="1">
    <citation type="submission" date="2020-08" db="EMBL/GenBank/DDBJ databases">
        <authorList>
            <person name="Xu S."/>
            <person name="Li A."/>
        </authorList>
    </citation>
    <scope>NUCLEOTIDE SEQUENCE [LARGE SCALE GENOMIC DNA]</scope>
    <source>
        <strain evidence="1 2">119BY6-57</strain>
    </source>
</reference>
<dbReference type="RefSeq" id="WP_182685245.1">
    <property type="nucleotide sequence ID" value="NZ_JACHTF010000003.1"/>
</dbReference>
<comment type="caution">
    <text evidence="1">The sequence shown here is derived from an EMBL/GenBank/DDBJ whole genome shotgun (WGS) entry which is preliminary data.</text>
</comment>
<accession>A0A7W3TJQ2</accession>
<name>A0A7W3TJQ2_9GAMM</name>
<proteinExistence type="predicted"/>
<dbReference type="Proteomes" id="UP000523196">
    <property type="component" value="Unassembled WGS sequence"/>
</dbReference>
<evidence type="ECO:0000313" key="1">
    <source>
        <dbReference type="EMBL" id="MBB1059590.1"/>
    </source>
</evidence>
<keyword evidence="2" id="KW-1185">Reference proteome</keyword>
<protein>
    <submittedName>
        <fullName evidence="1">Uncharacterized protein</fullName>
    </submittedName>
</protein>
<gene>
    <name evidence="1" type="ORF">H4F98_03275</name>
</gene>
<organism evidence="1 2">
    <name type="scientific">Marilutibacter spongiae</name>
    <dbReference type="NCBI Taxonomy" id="2025720"/>
    <lineage>
        <taxon>Bacteria</taxon>
        <taxon>Pseudomonadati</taxon>
        <taxon>Pseudomonadota</taxon>
        <taxon>Gammaproteobacteria</taxon>
        <taxon>Lysobacterales</taxon>
        <taxon>Lysobacteraceae</taxon>
        <taxon>Marilutibacter</taxon>
    </lineage>
</organism>
<evidence type="ECO:0000313" key="2">
    <source>
        <dbReference type="Proteomes" id="UP000523196"/>
    </source>
</evidence>
<dbReference type="AlphaFoldDB" id="A0A7W3TJQ2"/>
<dbReference type="EMBL" id="JACHTF010000003">
    <property type="protein sequence ID" value="MBB1059590.1"/>
    <property type="molecule type" value="Genomic_DNA"/>
</dbReference>